<sequence length="559" mass="63011">MIRKLTTIFIFLIPYISFTISAAPVSLNENLSPSVVSEGINNLQNSEREINKLIEQRRHQAILNRSEQNSAKKSSPKLAESKKCLPISGIYMQGISLLSTSDLKTLSAIPGDCITSNYINRLVSEITNLYIQKGYVTARVKLIPPDYDKKLGISVIEGFVEDIRGGDRWVNSKTLFPDLKNNPLNVHQLDQGLDQANRLQSNRTTLDILPGTVNGGSIILLNNKHSAPWKVSVTTDNYGQKSTGKWMGRLNTSFDSPLGLSDFISFSGNSTLNTSKKKYNHSYILLYSLPYGEMTFSGFYVDSQYRNKMHLQVRSINIRGNAEQTGMRADWAFHRNQKQIDTLSTQVVYKKGNNYLNDEKLITSSETVSLVSLSVNHFQVIPTGVFTFNMGIDKGMPWFGAQTVMDKNFIKGQMSLNLKKRFTLFKSTYFFDSEFYTQYSRNRLPAMECIDISDKSNIRGFNESFLCSDNGWYLKNTLSYPISIPQGSLTLSFGGDLGQSKSYNNKGEWINAIGLNAGLTLHYQQLFADIQVSQGKILSPQYRGLDNPIQLLTRFSYSF</sequence>
<dbReference type="Pfam" id="PF03865">
    <property type="entry name" value="ShlB"/>
    <property type="match status" value="1"/>
</dbReference>
<evidence type="ECO:0000256" key="8">
    <source>
        <dbReference type="ARBA" id="ARBA00023237"/>
    </source>
</evidence>
<feature type="domain" description="POTRA" evidence="9">
    <location>
        <begin position="85"/>
        <end position="158"/>
    </location>
</feature>
<dbReference type="GO" id="GO:0046819">
    <property type="term" value="P:protein secretion by the type V secretion system"/>
    <property type="evidence" value="ECO:0007669"/>
    <property type="project" value="TreeGrafter"/>
</dbReference>
<dbReference type="AlphaFoldDB" id="W1JCA6"/>
<dbReference type="Proteomes" id="UP000019197">
    <property type="component" value="Unassembled WGS sequence"/>
</dbReference>
<evidence type="ECO:0000313" key="10">
    <source>
        <dbReference type="EMBL" id="CDL87305.1"/>
    </source>
</evidence>
<dbReference type="InterPro" id="IPR027282">
    <property type="entry name" value="TPS"/>
</dbReference>
<evidence type="ECO:0000256" key="2">
    <source>
        <dbReference type="ARBA" id="ARBA00009055"/>
    </source>
</evidence>
<dbReference type="Pfam" id="PF17287">
    <property type="entry name" value="POTRA_3"/>
    <property type="match status" value="1"/>
</dbReference>
<comment type="caution">
    <text evidence="10">The sequence shown here is derived from an EMBL/GenBank/DDBJ whole genome shotgun (WGS) entry which is preliminary data.</text>
</comment>
<keyword evidence="8" id="KW-0998">Cell outer membrane</keyword>
<dbReference type="InterPro" id="IPR051544">
    <property type="entry name" value="TPS_OM_transporter"/>
</dbReference>
<evidence type="ECO:0000256" key="7">
    <source>
        <dbReference type="ARBA" id="ARBA00023136"/>
    </source>
</evidence>
<evidence type="ECO:0000256" key="6">
    <source>
        <dbReference type="ARBA" id="ARBA00022927"/>
    </source>
</evidence>
<evidence type="ECO:0000256" key="3">
    <source>
        <dbReference type="ARBA" id="ARBA00022448"/>
    </source>
</evidence>
<gene>
    <name evidence="10" type="primary">shlB</name>
    <name evidence="10" type="ORF">XCR1_880003</name>
</gene>
<dbReference type="GO" id="GO:0098046">
    <property type="term" value="C:type V protein secretion system complex"/>
    <property type="evidence" value="ECO:0007669"/>
    <property type="project" value="TreeGrafter"/>
</dbReference>
<evidence type="ECO:0000256" key="4">
    <source>
        <dbReference type="ARBA" id="ARBA00022452"/>
    </source>
</evidence>
<name>W1JCA6_9GAMM</name>
<dbReference type="InterPro" id="IPR034746">
    <property type="entry name" value="POTRA"/>
</dbReference>
<accession>W1JCA6</accession>
<dbReference type="OrthoDB" id="290122at2"/>
<dbReference type="Pfam" id="PF08479">
    <property type="entry name" value="POTRA_2"/>
    <property type="match status" value="1"/>
</dbReference>
<comment type="similarity">
    <text evidence="2">Belongs to the TPS (TC 1.B.20) family.</text>
</comment>
<dbReference type="EMBL" id="CBXE010000484">
    <property type="protein sequence ID" value="CDL87305.1"/>
    <property type="molecule type" value="Genomic_DNA"/>
</dbReference>
<evidence type="ECO:0000313" key="11">
    <source>
        <dbReference type="Proteomes" id="UP000019197"/>
    </source>
</evidence>
<keyword evidence="6" id="KW-0653">Protein transport</keyword>
<dbReference type="PROSITE" id="PS51779">
    <property type="entry name" value="POTRA"/>
    <property type="match status" value="1"/>
</dbReference>
<dbReference type="GO" id="GO:0008320">
    <property type="term" value="F:protein transmembrane transporter activity"/>
    <property type="evidence" value="ECO:0007669"/>
    <property type="project" value="TreeGrafter"/>
</dbReference>
<protein>
    <submittedName>
        <fullName evidence="10">Hemolysin transporter protein shlB</fullName>
    </submittedName>
</protein>
<dbReference type="GO" id="GO:0009279">
    <property type="term" value="C:cell outer membrane"/>
    <property type="evidence" value="ECO:0007669"/>
    <property type="project" value="UniProtKB-SubCell"/>
</dbReference>
<keyword evidence="5" id="KW-0812">Transmembrane</keyword>
<dbReference type="InterPro" id="IPR005565">
    <property type="entry name" value="Hemolysn_activator_HlyB_C"/>
</dbReference>
<dbReference type="PANTHER" id="PTHR34597:SF3">
    <property type="entry name" value="OUTER MEMBRANE TRANSPORTER CDIB"/>
    <property type="match status" value="1"/>
</dbReference>
<keyword evidence="4" id="KW-1134">Transmembrane beta strand</keyword>
<evidence type="ECO:0000256" key="1">
    <source>
        <dbReference type="ARBA" id="ARBA00004442"/>
    </source>
</evidence>
<proteinExistence type="inferred from homology"/>
<comment type="subcellular location">
    <subcellularLocation>
        <location evidence="1">Cell outer membrane</location>
    </subcellularLocation>
</comment>
<reference evidence="10 11" key="1">
    <citation type="submission" date="2013-11" db="EMBL/GenBank/DDBJ databases">
        <title>Draft genome sequence and annotation of the entomopathogenic bacterium, Xenorhabdus cabanillasi strain JM26.</title>
        <authorList>
            <person name="Gualtieri M."/>
            <person name="Ogier J.C."/>
            <person name="Pages S."/>
            <person name="Givaudan A."/>
            <person name="Gaudriault S."/>
        </authorList>
    </citation>
    <scope>NUCLEOTIDE SEQUENCE [LARGE SCALE GENOMIC DNA]</scope>
    <source>
        <strain evidence="10 11">JM26</strain>
    </source>
</reference>
<dbReference type="PANTHER" id="PTHR34597">
    <property type="entry name" value="SLR1661 PROTEIN"/>
    <property type="match status" value="1"/>
</dbReference>
<evidence type="ECO:0000256" key="5">
    <source>
        <dbReference type="ARBA" id="ARBA00022692"/>
    </source>
</evidence>
<dbReference type="InterPro" id="IPR013686">
    <property type="entry name" value="Polypept-transport_assoc_ShlB"/>
</dbReference>
<dbReference type="Gene3D" id="2.40.160.50">
    <property type="entry name" value="membrane protein fhac: a member of the omp85/tpsb transporter family"/>
    <property type="match status" value="1"/>
</dbReference>
<keyword evidence="7" id="KW-0472">Membrane</keyword>
<dbReference type="InterPro" id="IPR035251">
    <property type="entry name" value="ShlB_POTRA"/>
</dbReference>
<dbReference type="Gene3D" id="3.10.20.310">
    <property type="entry name" value="membrane protein fhac"/>
    <property type="match status" value="1"/>
</dbReference>
<evidence type="ECO:0000259" key="9">
    <source>
        <dbReference type="PROSITE" id="PS51779"/>
    </source>
</evidence>
<organism evidence="10 11">
    <name type="scientific">Xenorhabdus cabanillasii JM26</name>
    <dbReference type="NCBI Taxonomy" id="1427517"/>
    <lineage>
        <taxon>Bacteria</taxon>
        <taxon>Pseudomonadati</taxon>
        <taxon>Pseudomonadota</taxon>
        <taxon>Gammaproteobacteria</taxon>
        <taxon>Enterobacterales</taxon>
        <taxon>Morganellaceae</taxon>
        <taxon>Xenorhabdus</taxon>
    </lineage>
</organism>
<keyword evidence="3" id="KW-0813">Transport</keyword>
<dbReference type="RefSeq" id="WP_038269200.1">
    <property type="nucleotide sequence ID" value="NZ_CAWLVK010000484.1"/>
</dbReference>
<dbReference type="PIRSF" id="PIRSF029745">
    <property type="entry name" value="FhaC"/>
    <property type="match status" value="1"/>
</dbReference>